<keyword evidence="2" id="KW-1185">Reference proteome</keyword>
<accession>A0A166SMI5</accession>
<dbReference type="AlphaFoldDB" id="A0A166SMI5"/>
<reference evidence="1 2" key="1">
    <citation type="journal article" date="2016" name="Mol. Biol. Evol.">
        <title>Comparative Genomics of Early-Diverging Mushroom-Forming Fungi Provides Insights into the Origins of Lignocellulose Decay Capabilities.</title>
        <authorList>
            <person name="Nagy L.G."/>
            <person name="Riley R."/>
            <person name="Tritt A."/>
            <person name="Adam C."/>
            <person name="Daum C."/>
            <person name="Floudas D."/>
            <person name="Sun H."/>
            <person name="Yadav J.S."/>
            <person name="Pangilinan J."/>
            <person name="Larsson K.H."/>
            <person name="Matsuura K."/>
            <person name="Barry K."/>
            <person name="Labutti K."/>
            <person name="Kuo R."/>
            <person name="Ohm R.A."/>
            <person name="Bhattacharya S.S."/>
            <person name="Shirouzu T."/>
            <person name="Yoshinaga Y."/>
            <person name="Martin F.M."/>
            <person name="Grigoriev I.V."/>
            <person name="Hibbett D.S."/>
        </authorList>
    </citation>
    <scope>NUCLEOTIDE SEQUENCE [LARGE SCALE GENOMIC DNA]</scope>
    <source>
        <strain evidence="1 2">CBS 109695</strain>
    </source>
</reference>
<gene>
    <name evidence="1" type="ORF">FIBSPDRAFT_884672</name>
</gene>
<proteinExistence type="predicted"/>
<evidence type="ECO:0000313" key="2">
    <source>
        <dbReference type="Proteomes" id="UP000076532"/>
    </source>
</evidence>
<evidence type="ECO:0000313" key="1">
    <source>
        <dbReference type="EMBL" id="KZP29621.1"/>
    </source>
</evidence>
<name>A0A166SMI5_9AGAM</name>
<dbReference type="OrthoDB" id="2676488at2759"/>
<sequence>MVAQRLSLNPFKLLHYDVNTGDLKIFWCPAYCGTSIDLCNWEDYRQLHDFRYPCCFCPAEAPEDSMEYTECHILRTNKTSRQDSGQWIAVCAERACGYYVCLEDCYQAPGFQCKNYPLRTLPSATSLLQLALMRSSDRLAIDELLRLDSSYRPGITVKQFFQLFTICKCGLIMTRNAFTRHLCRYIIVDLTTQSDSEEESATAASIMMELDGLN</sequence>
<dbReference type="Proteomes" id="UP000076532">
    <property type="component" value="Unassembled WGS sequence"/>
</dbReference>
<organism evidence="1 2">
    <name type="scientific">Athelia psychrophila</name>
    <dbReference type="NCBI Taxonomy" id="1759441"/>
    <lineage>
        <taxon>Eukaryota</taxon>
        <taxon>Fungi</taxon>
        <taxon>Dikarya</taxon>
        <taxon>Basidiomycota</taxon>
        <taxon>Agaricomycotina</taxon>
        <taxon>Agaricomycetes</taxon>
        <taxon>Agaricomycetidae</taxon>
        <taxon>Atheliales</taxon>
        <taxon>Atheliaceae</taxon>
        <taxon>Athelia</taxon>
    </lineage>
</organism>
<protein>
    <submittedName>
        <fullName evidence="1">Uncharacterized protein</fullName>
    </submittedName>
</protein>
<dbReference type="EMBL" id="KV417497">
    <property type="protein sequence ID" value="KZP29621.1"/>
    <property type="molecule type" value="Genomic_DNA"/>
</dbReference>